<gene>
    <name evidence="10" type="ORF">PPACK8108_LOCUS24947</name>
</gene>
<protein>
    <submittedName>
        <fullName evidence="10">Expressed protein</fullName>
    </submittedName>
</protein>
<evidence type="ECO:0000256" key="1">
    <source>
        <dbReference type="ARBA" id="ARBA00004642"/>
    </source>
</evidence>
<name>A0AAV0BTN8_PHAPC</name>
<keyword evidence="6" id="KW-0862">Zinc</keyword>
<proteinExistence type="inferred from homology"/>
<comment type="subcellular location">
    <subcellularLocation>
        <location evidence="1">Nucleus</location>
        <location evidence="1">Nucleoplasm</location>
    </subcellularLocation>
</comment>
<dbReference type="PROSITE" id="PS50158">
    <property type="entry name" value="ZF_CCHC"/>
    <property type="match status" value="1"/>
</dbReference>
<evidence type="ECO:0000256" key="8">
    <source>
        <dbReference type="PROSITE-ProRule" id="PRU00047"/>
    </source>
</evidence>
<dbReference type="InterPro" id="IPR006568">
    <property type="entry name" value="PSP_pro-rich"/>
</dbReference>
<dbReference type="GO" id="GO:0006397">
    <property type="term" value="P:mRNA processing"/>
    <property type="evidence" value="ECO:0007669"/>
    <property type="project" value="UniProtKB-KW"/>
</dbReference>
<comment type="similarity">
    <text evidence="2">Belongs to the ZCCHC8 family.</text>
</comment>
<dbReference type="GO" id="GO:0003723">
    <property type="term" value="F:RNA binding"/>
    <property type="evidence" value="ECO:0007669"/>
    <property type="project" value="TreeGrafter"/>
</dbReference>
<dbReference type="Proteomes" id="UP001153365">
    <property type="component" value="Unassembled WGS sequence"/>
</dbReference>
<comment type="caution">
    <text evidence="10">The sequence shown here is derived from an EMBL/GenBank/DDBJ whole genome shotgun (WGS) entry which is preliminary data.</text>
</comment>
<dbReference type="SMART" id="SM00343">
    <property type="entry name" value="ZnF_C2HC"/>
    <property type="match status" value="1"/>
</dbReference>
<keyword evidence="11" id="KW-1185">Reference proteome</keyword>
<evidence type="ECO:0000259" key="9">
    <source>
        <dbReference type="PROSITE" id="PS50158"/>
    </source>
</evidence>
<evidence type="ECO:0000256" key="2">
    <source>
        <dbReference type="ARBA" id="ARBA00007497"/>
    </source>
</evidence>
<evidence type="ECO:0000256" key="5">
    <source>
        <dbReference type="ARBA" id="ARBA00022771"/>
    </source>
</evidence>
<dbReference type="GO" id="GO:0005654">
    <property type="term" value="C:nucleoplasm"/>
    <property type="evidence" value="ECO:0007669"/>
    <property type="project" value="UniProtKB-SubCell"/>
</dbReference>
<dbReference type="GO" id="GO:0071013">
    <property type="term" value="C:catalytic step 2 spliceosome"/>
    <property type="evidence" value="ECO:0007669"/>
    <property type="project" value="TreeGrafter"/>
</dbReference>
<keyword evidence="3" id="KW-0507">mRNA processing</keyword>
<evidence type="ECO:0000256" key="3">
    <source>
        <dbReference type="ARBA" id="ARBA00022664"/>
    </source>
</evidence>
<accession>A0AAV0BTN8</accession>
<evidence type="ECO:0000313" key="10">
    <source>
        <dbReference type="EMBL" id="CAH7689804.1"/>
    </source>
</evidence>
<evidence type="ECO:0000256" key="7">
    <source>
        <dbReference type="ARBA" id="ARBA00023242"/>
    </source>
</evidence>
<reference evidence="10" key="1">
    <citation type="submission" date="2022-06" db="EMBL/GenBank/DDBJ databases">
        <authorList>
            <consortium name="SYNGENTA / RWTH Aachen University"/>
        </authorList>
    </citation>
    <scope>NUCLEOTIDE SEQUENCE</scope>
</reference>
<feature type="domain" description="CCHC-type" evidence="9">
    <location>
        <begin position="5"/>
        <end position="20"/>
    </location>
</feature>
<dbReference type="InterPro" id="IPR036875">
    <property type="entry name" value="Znf_CCHC_sf"/>
</dbReference>
<dbReference type="Pfam" id="PF04046">
    <property type="entry name" value="PSP"/>
    <property type="match status" value="1"/>
</dbReference>
<keyword evidence="4" id="KW-0479">Metal-binding</keyword>
<dbReference type="EMBL" id="CALTRL010006135">
    <property type="protein sequence ID" value="CAH7689804.1"/>
    <property type="molecule type" value="Genomic_DNA"/>
</dbReference>
<dbReference type="PANTHER" id="PTHR13316">
    <property type="entry name" value="ZINC FINGER, CCHC DOMAIN CONTAINING 8"/>
    <property type="match status" value="1"/>
</dbReference>
<dbReference type="SUPFAM" id="SSF57756">
    <property type="entry name" value="Retrovirus zinc finger-like domains"/>
    <property type="match status" value="1"/>
</dbReference>
<evidence type="ECO:0000313" key="11">
    <source>
        <dbReference type="Proteomes" id="UP001153365"/>
    </source>
</evidence>
<dbReference type="PANTHER" id="PTHR13316:SF0">
    <property type="entry name" value="ZINC FINGER CCHC DOMAIN-CONTAINING PROTEIN 8"/>
    <property type="match status" value="1"/>
</dbReference>
<evidence type="ECO:0000256" key="4">
    <source>
        <dbReference type="ARBA" id="ARBA00022723"/>
    </source>
</evidence>
<dbReference type="InterPro" id="IPR052115">
    <property type="entry name" value="NEXT_complex_subunit_ZCCHC8"/>
</dbReference>
<dbReference type="GO" id="GO:0008270">
    <property type="term" value="F:zinc ion binding"/>
    <property type="evidence" value="ECO:0007669"/>
    <property type="project" value="UniProtKB-KW"/>
</dbReference>
<organism evidence="10 11">
    <name type="scientific">Phakopsora pachyrhizi</name>
    <name type="common">Asian soybean rust disease fungus</name>
    <dbReference type="NCBI Taxonomy" id="170000"/>
    <lineage>
        <taxon>Eukaryota</taxon>
        <taxon>Fungi</taxon>
        <taxon>Dikarya</taxon>
        <taxon>Basidiomycota</taxon>
        <taxon>Pucciniomycotina</taxon>
        <taxon>Pucciniomycetes</taxon>
        <taxon>Pucciniales</taxon>
        <taxon>Phakopsoraceae</taxon>
        <taxon>Phakopsora</taxon>
    </lineage>
</organism>
<keyword evidence="5 8" id="KW-0863">Zinc-finger</keyword>
<keyword evidence="7" id="KW-0539">Nucleus</keyword>
<evidence type="ECO:0000256" key="6">
    <source>
        <dbReference type="ARBA" id="ARBA00022833"/>
    </source>
</evidence>
<dbReference type="InterPro" id="IPR001878">
    <property type="entry name" value="Znf_CCHC"/>
</dbReference>
<dbReference type="AlphaFoldDB" id="A0AAV0BTN8"/>
<sequence length="165" mass="18688">MVRICFNCGDPGHSLTGCPEPMNKSLIRLTKQIFHTNKNNCALDQSNSQQQPTQLLSLLTEAIEETHKSRRFLALSFYPGVVSQALREAIFWDSFLSRADPDCLDPERPMPWFQSMEKWGYPPGYVIGSGGNGLDPFEAIKKRIGGSQIDEEWESTEILKMHKGR</sequence>